<accession>A0A8W7PKT4</accession>
<protein>
    <submittedName>
        <fullName evidence="2">Uncharacterized protein</fullName>
    </submittedName>
</protein>
<feature type="compositionally biased region" description="Low complexity" evidence="1">
    <location>
        <begin position="123"/>
        <end position="142"/>
    </location>
</feature>
<evidence type="ECO:0000256" key="1">
    <source>
        <dbReference type="SAM" id="MobiDB-lite"/>
    </source>
</evidence>
<dbReference type="EnsemblMetazoa" id="ACOM033449-RA">
    <property type="protein sequence ID" value="ACOM033449-PA.1"/>
    <property type="gene ID" value="ACOM033449"/>
</dbReference>
<feature type="region of interest" description="Disordered" evidence="1">
    <location>
        <begin position="116"/>
        <end position="142"/>
    </location>
</feature>
<proteinExistence type="predicted"/>
<reference evidence="2" key="1">
    <citation type="submission" date="2022-08" db="UniProtKB">
        <authorList>
            <consortium name="EnsemblMetazoa"/>
        </authorList>
    </citation>
    <scope>IDENTIFICATION</scope>
</reference>
<dbReference type="Proteomes" id="UP000075882">
    <property type="component" value="Unassembled WGS sequence"/>
</dbReference>
<organism evidence="2">
    <name type="scientific">Anopheles coluzzii</name>
    <name type="common">African malaria mosquito</name>
    <dbReference type="NCBI Taxonomy" id="1518534"/>
    <lineage>
        <taxon>Eukaryota</taxon>
        <taxon>Metazoa</taxon>
        <taxon>Ecdysozoa</taxon>
        <taxon>Arthropoda</taxon>
        <taxon>Hexapoda</taxon>
        <taxon>Insecta</taxon>
        <taxon>Pterygota</taxon>
        <taxon>Neoptera</taxon>
        <taxon>Endopterygota</taxon>
        <taxon>Diptera</taxon>
        <taxon>Nematocera</taxon>
        <taxon>Culicoidea</taxon>
        <taxon>Culicidae</taxon>
        <taxon>Anophelinae</taxon>
        <taxon>Anopheles</taxon>
    </lineage>
</organism>
<evidence type="ECO:0000313" key="2">
    <source>
        <dbReference type="EnsemblMetazoa" id="ACOM033449-PA.1"/>
    </source>
</evidence>
<name>A0A8W7PKT4_ANOCL</name>
<dbReference type="AlphaFoldDB" id="A0A8W7PKT4"/>
<sequence length="142" mass="14607">MEKCCDTCVCGSTAGKYSLAWQPENVQPPNVQSRRVLQQRTVSDRFSWRLTRTGSGADAVAVPTVGCVPPDPAGPSSLASSLTSAAVGCEEGGGGCETVIGSEIAIDVGLTDEATDDFERGKSSSSSSDSLIELGSSLVSEM</sequence>